<sequence length="54" mass="6170">MLVGFHPRRQHQQLKPGCDDGQRHNACRPDDDHPAHPFPPDAWGGIRRFSVLCV</sequence>
<proteinExistence type="predicted"/>
<dbReference type="Proteomes" id="UP000008148">
    <property type="component" value="Chromosome"/>
</dbReference>
<evidence type="ECO:0000313" key="2">
    <source>
        <dbReference type="EMBL" id="ABV12371.1"/>
    </source>
</evidence>
<gene>
    <name evidence="2" type="ordered locus">CKO_01231</name>
</gene>
<dbReference type="AlphaFoldDB" id="A8AFV8"/>
<feature type="compositionally biased region" description="Basic and acidic residues" evidence="1">
    <location>
        <begin position="17"/>
        <end position="35"/>
    </location>
</feature>
<feature type="compositionally biased region" description="Basic residues" evidence="1">
    <location>
        <begin position="1"/>
        <end position="12"/>
    </location>
</feature>
<name>A8AFV8_CITK8</name>
<organism evidence="2 3">
    <name type="scientific">Citrobacter koseri (strain ATCC BAA-895 / CDC 4225-83 / SGSC4696)</name>
    <dbReference type="NCBI Taxonomy" id="290338"/>
    <lineage>
        <taxon>Bacteria</taxon>
        <taxon>Pseudomonadati</taxon>
        <taxon>Pseudomonadota</taxon>
        <taxon>Gammaproteobacteria</taxon>
        <taxon>Enterobacterales</taxon>
        <taxon>Enterobacteriaceae</taxon>
        <taxon>Citrobacter</taxon>
    </lineage>
</organism>
<evidence type="ECO:0000313" key="3">
    <source>
        <dbReference type="Proteomes" id="UP000008148"/>
    </source>
</evidence>
<dbReference type="HOGENOM" id="CLU_3041779_0_0_6"/>
<evidence type="ECO:0000256" key="1">
    <source>
        <dbReference type="SAM" id="MobiDB-lite"/>
    </source>
</evidence>
<accession>A8AFV8</accession>
<protein>
    <submittedName>
        <fullName evidence="2">Uncharacterized protein</fullName>
    </submittedName>
</protein>
<dbReference type="EMBL" id="CP000822">
    <property type="protein sequence ID" value="ABV12371.1"/>
    <property type="molecule type" value="Genomic_DNA"/>
</dbReference>
<keyword evidence="3" id="KW-1185">Reference proteome</keyword>
<reference evidence="2 3" key="1">
    <citation type="submission" date="2007-08" db="EMBL/GenBank/DDBJ databases">
        <authorList>
            <consortium name="The Citrobacter koseri Genome Sequencing Project"/>
            <person name="McClelland M."/>
            <person name="Sanderson E.K."/>
            <person name="Porwollik S."/>
            <person name="Spieth J."/>
            <person name="Clifton W.S."/>
            <person name="Latreille P."/>
            <person name="Courtney L."/>
            <person name="Wang C."/>
            <person name="Pepin K."/>
            <person name="Bhonagiri V."/>
            <person name="Nash W."/>
            <person name="Johnson M."/>
            <person name="Thiruvilangam P."/>
            <person name="Wilson R."/>
        </authorList>
    </citation>
    <scope>NUCLEOTIDE SEQUENCE [LARGE SCALE GENOMIC DNA]</scope>
    <source>
        <strain evidence="3">ATCC BAA-895 / CDC 4225-83 / SGSC4696</strain>
    </source>
</reference>
<dbReference type="KEGG" id="cko:CKO_01231"/>
<feature type="region of interest" description="Disordered" evidence="1">
    <location>
        <begin position="1"/>
        <end position="40"/>
    </location>
</feature>